<proteinExistence type="predicted"/>
<sequence>MSCCNKAKYGGDTTTIGEGLSNLLGAGPAAEGLGISTACSKLDGPSMGYPSEPFNAM</sequence>
<organism evidence="1 2">
    <name type="scientific">Aspergillus pseudodeflectus</name>
    <dbReference type="NCBI Taxonomy" id="176178"/>
    <lineage>
        <taxon>Eukaryota</taxon>
        <taxon>Fungi</taxon>
        <taxon>Dikarya</taxon>
        <taxon>Ascomycota</taxon>
        <taxon>Pezizomycotina</taxon>
        <taxon>Eurotiomycetes</taxon>
        <taxon>Eurotiomycetidae</taxon>
        <taxon>Eurotiales</taxon>
        <taxon>Aspergillaceae</taxon>
        <taxon>Aspergillus</taxon>
        <taxon>Aspergillus subgen. Nidulantes</taxon>
    </lineage>
</organism>
<reference evidence="1 2" key="1">
    <citation type="submission" date="2024-07" db="EMBL/GenBank/DDBJ databases">
        <title>Section-level genome sequencing and comparative genomics of Aspergillus sections Usti and Cavernicolus.</title>
        <authorList>
            <consortium name="Lawrence Berkeley National Laboratory"/>
            <person name="Nybo J.L."/>
            <person name="Vesth T.C."/>
            <person name="Theobald S."/>
            <person name="Frisvad J.C."/>
            <person name="Larsen T.O."/>
            <person name="Kjaerboelling I."/>
            <person name="Rothschild-Mancinelli K."/>
            <person name="Lyhne E.K."/>
            <person name="Kogle M.E."/>
            <person name="Barry K."/>
            <person name="Clum A."/>
            <person name="Na H."/>
            <person name="Ledsgaard L."/>
            <person name="Lin J."/>
            <person name="Lipzen A."/>
            <person name="Kuo A."/>
            <person name="Riley R."/>
            <person name="Mondo S."/>
            <person name="LaButti K."/>
            <person name="Haridas S."/>
            <person name="Pangalinan J."/>
            <person name="Salamov A.A."/>
            <person name="Simmons B.A."/>
            <person name="Magnuson J.K."/>
            <person name="Chen J."/>
            <person name="Drula E."/>
            <person name="Henrissat B."/>
            <person name="Wiebenga A."/>
            <person name="Lubbers R.J."/>
            <person name="Gomes A.C."/>
            <person name="Macurrencykelacurrency M.R."/>
            <person name="Stajich J."/>
            <person name="Grigoriev I.V."/>
            <person name="Mortensen U.H."/>
            <person name="De vries R.P."/>
            <person name="Baker S.E."/>
            <person name="Andersen M.R."/>
        </authorList>
    </citation>
    <scope>NUCLEOTIDE SEQUENCE [LARGE SCALE GENOMIC DNA]</scope>
    <source>
        <strain evidence="1 2">CBS 756.74</strain>
    </source>
</reference>
<gene>
    <name evidence="1" type="ORF">BJX68DRAFT_240077</name>
</gene>
<evidence type="ECO:0000313" key="1">
    <source>
        <dbReference type="EMBL" id="KAL2847408.1"/>
    </source>
</evidence>
<dbReference type="EMBL" id="JBFXLR010000029">
    <property type="protein sequence ID" value="KAL2847408.1"/>
    <property type="molecule type" value="Genomic_DNA"/>
</dbReference>
<dbReference type="RefSeq" id="XP_070897731.1">
    <property type="nucleotide sequence ID" value="XM_071040623.1"/>
</dbReference>
<dbReference type="Proteomes" id="UP001610444">
    <property type="component" value="Unassembled WGS sequence"/>
</dbReference>
<dbReference type="GeneID" id="98155787"/>
<keyword evidence="2" id="KW-1185">Reference proteome</keyword>
<comment type="caution">
    <text evidence="1">The sequence shown here is derived from an EMBL/GenBank/DDBJ whole genome shotgun (WGS) entry which is preliminary data.</text>
</comment>
<evidence type="ECO:0000313" key="2">
    <source>
        <dbReference type="Proteomes" id="UP001610444"/>
    </source>
</evidence>
<protein>
    <submittedName>
        <fullName evidence="1">Uncharacterized protein</fullName>
    </submittedName>
</protein>
<name>A0ABR4K878_9EURO</name>
<accession>A0ABR4K878</accession>